<protein>
    <recommendedName>
        <fullName evidence="4">Streptomyces killer toxin-like beta/gamma crystallin domain-containing protein</fullName>
    </recommendedName>
</protein>
<keyword evidence="1" id="KW-0732">Signal</keyword>
<evidence type="ECO:0000256" key="1">
    <source>
        <dbReference type="SAM" id="SignalP"/>
    </source>
</evidence>
<comment type="caution">
    <text evidence="2">The sequence shown here is derived from an EMBL/GenBank/DDBJ whole genome shotgun (WGS) entry which is preliminary data.</text>
</comment>
<evidence type="ECO:0000313" key="2">
    <source>
        <dbReference type="EMBL" id="MBB4928125.1"/>
    </source>
</evidence>
<dbReference type="AlphaFoldDB" id="A0A7W7VZZ4"/>
<organism evidence="2 3">
    <name type="scientific">Kitasatospora kifunensis</name>
    <name type="common">Streptomyces kifunensis</name>
    <dbReference type="NCBI Taxonomy" id="58351"/>
    <lineage>
        <taxon>Bacteria</taxon>
        <taxon>Bacillati</taxon>
        <taxon>Actinomycetota</taxon>
        <taxon>Actinomycetes</taxon>
        <taxon>Kitasatosporales</taxon>
        <taxon>Streptomycetaceae</taxon>
        <taxon>Kitasatospora</taxon>
    </lineage>
</organism>
<dbReference type="EMBL" id="JACHJV010000002">
    <property type="protein sequence ID" value="MBB4928125.1"/>
    <property type="molecule type" value="Genomic_DNA"/>
</dbReference>
<dbReference type="PROSITE" id="PS51318">
    <property type="entry name" value="TAT"/>
    <property type="match status" value="1"/>
</dbReference>
<accession>A0A7W7VZZ4</accession>
<feature type="signal peptide" evidence="1">
    <location>
        <begin position="1"/>
        <end position="29"/>
    </location>
</feature>
<dbReference type="RefSeq" id="WP_184945069.1">
    <property type="nucleotide sequence ID" value="NZ_JACHJV010000002.1"/>
</dbReference>
<sequence>MNIRRRLALPLAAAGILVGGVAAAAPANAAPQPVGCPTNGVNVYQNIWSTQDNCFAGTRGPIHVWITDAYMAYSAWNNYEIDYYDSQGNYRTDQRNAGQVDMLSGFDTVTAVWIK</sequence>
<reference evidence="2 3" key="1">
    <citation type="submission" date="2020-08" db="EMBL/GenBank/DDBJ databases">
        <title>Sequencing the genomes of 1000 actinobacteria strains.</title>
        <authorList>
            <person name="Klenk H.-P."/>
        </authorList>
    </citation>
    <scope>NUCLEOTIDE SEQUENCE [LARGE SCALE GENOMIC DNA]</scope>
    <source>
        <strain evidence="2 3">DSM 41654</strain>
    </source>
</reference>
<evidence type="ECO:0000313" key="3">
    <source>
        <dbReference type="Proteomes" id="UP000540506"/>
    </source>
</evidence>
<proteinExistence type="predicted"/>
<keyword evidence="3" id="KW-1185">Reference proteome</keyword>
<feature type="chain" id="PRO_5030810820" description="Streptomyces killer toxin-like beta/gamma crystallin domain-containing protein" evidence="1">
    <location>
        <begin position="30"/>
        <end position="115"/>
    </location>
</feature>
<name>A0A7W7VZZ4_KITKI</name>
<evidence type="ECO:0008006" key="4">
    <source>
        <dbReference type="Google" id="ProtNLM"/>
    </source>
</evidence>
<dbReference type="InterPro" id="IPR006311">
    <property type="entry name" value="TAT_signal"/>
</dbReference>
<dbReference type="Proteomes" id="UP000540506">
    <property type="component" value="Unassembled WGS sequence"/>
</dbReference>
<gene>
    <name evidence="2" type="ORF">FHR34_007220</name>
</gene>